<accession>A0A3G4ZYW5</accession>
<feature type="transmembrane region" description="Helical" evidence="1">
    <location>
        <begin position="63"/>
        <end position="80"/>
    </location>
</feature>
<feature type="transmembrane region" description="Helical" evidence="1">
    <location>
        <begin position="40"/>
        <end position="57"/>
    </location>
</feature>
<feature type="domain" description="Minor capsid protein P9 transmembrane helices" evidence="2">
    <location>
        <begin position="11"/>
        <end position="78"/>
    </location>
</feature>
<evidence type="ECO:0000259" key="2">
    <source>
        <dbReference type="Pfam" id="PF19066"/>
    </source>
</evidence>
<reference evidence="3" key="1">
    <citation type="submission" date="2018-10" db="EMBL/GenBank/DDBJ databases">
        <title>Hidden diversity of soil giant viruses.</title>
        <authorList>
            <person name="Schulz F."/>
            <person name="Alteio L."/>
            <person name="Goudeau D."/>
            <person name="Ryan E.M."/>
            <person name="Malmstrom R.R."/>
            <person name="Blanchard J."/>
            <person name="Woyke T."/>
        </authorList>
    </citation>
    <scope>NUCLEOTIDE SEQUENCE</scope>
    <source>
        <strain evidence="3">EDV1</strain>
    </source>
</reference>
<keyword evidence="1" id="KW-0472">Membrane</keyword>
<dbReference type="Pfam" id="PF19066">
    <property type="entry name" value="P9_TM"/>
    <property type="match status" value="1"/>
</dbReference>
<evidence type="ECO:0000256" key="1">
    <source>
        <dbReference type="SAM" id="Phobius"/>
    </source>
</evidence>
<evidence type="ECO:0000313" key="3">
    <source>
        <dbReference type="EMBL" id="AYV78773.1"/>
    </source>
</evidence>
<dbReference type="InterPro" id="IPR043915">
    <property type="entry name" value="P9_TM"/>
</dbReference>
<sequence length="305" mass="35519">MSETEKAKDIFWLNQPQILYKNNNYLNFIPNQSMTKVEQYNAITRFCIILLLILLLFTTNETIILIPVAIIIVVIILYNISKPSIPLIQIDKYTNNNDTKNILAGIYKDMENKRKNEYFESINKYQRQKDLGKYLREKHKLSKMKYYGVGNIENNNLSQYNNSRFDSLSLTGSSIDLSVPNMTGVQQKLPSCVRPIDNNPFSNPAAENIDQNTAYVPVACNADDAEINEQINPYFNNDLYRNIDDLFEKKNSERNFYSVPNVGIPSNQTEFAEWLWGNNANCKVKQEMCLRYEDLRMKDRIFNPK</sequence>
<name>A0A3G4ZYW5_9VIRU</name>
<proteinExistence type="predicted"/>
<organism evidence="3">
    <name type="scientific">Edafosvirus sp</name>
    <dbReference type="NCBI Taxonomy" id="2487765"/>
    <lineage>
        <taxon>Viruses</taxon>
        <taxon>Varidnaviria</taxon>
        <taxon>Bamfordvirae</taxon>
        <taxon>Nucleocytoviricota</taxon>
        <taxon>Megaviricetes</taxon>
        <taxon>Imitervirales</taxon>
        <taxon>Mimiviridae</taxon>
        <taxon>Klosneuvirinae</taxon>
    </lineage>
</organism>
<gene>
    <name evidence="3" type="ORF">Edafosvirus32_4</name>
</gene>
<keyword evidence="1" id="KW-1133">Transmembrane helix</keyword>
<keyword evidence="1" id="KW-0812">Transmembrane</keyword>
<protein>
    <recommendedName>
        <fullName evidence="2">Minor capsid protein P9 transmembrane helices domain-containing protein</fullName>
    </recommendedName>
</protein>
<dbReference type="EMBL" id="MK072097">
    <property type="protein sequence ID" value="AYV78773.1"/>
    <property type="molecule type" value="Genomic_DNA"/>
</dbReference>